<accession>B9T447</accession>
<keyword evidence="2" id="KW-1185">Reference proteome</keyword>
<dbReference type="PANTHER" id="PTHR47719:SF2">
    <property type="entry name" value="SKP1-INTERACTING PARTNER 15"/>
    <property type="match status" value="1"/>
</dbReference>
<dbReference type="STRING" id="3988.B9T447"/>
<dbReference type="Proteomes" id="UP000008311">
    <property type="component" value="Unassembled WGS sequence"/>
</dbReference>
<evidence type="ECO:0000313" key="1">
    <source>
        <dbReference type="EMBL" id="EEF29370.1"/>
    </source>
</evidence>
<gene>
    <name evidence="1" type="ORF">RCOM_1170580</name>
</gene>
<organism evidence="1 2">
    <name type="scientific">Ricinus communis</name>
    <name type="common">Castor bean</name>
    <dbReference type="NCBI Taxonomy" id="3988"/>
    <lineage>
        <taxon>Eukaryota</taxon>
        <taxon>Viridiplantae</taxon>
        <taxon>Streptophyta</taxon>
        <taxon>Embryophyta</taxon>
        <taxon>Tracheophyta</taxon>
        <taxon>Spermatophyta</taxon>
        <taxon>Magnoliopsida</taxon>
        <taxon>eudicotyledons</taxon>
        <taxon>Gunneridae</taxon>
        <taxon>Pentapetalae</taxon>
        <taxon>rosids</taxon>
        <taxon>fabids</taxon>
        <taxon>Malpighiales</taxon>
        <taxon>Euphorbiaceae</taxon>
        <taxon>Acalyphoideae</taxon>
        <taxon>Acalypheae</taxon>
        <taxon>Ricinus</taxon>
    </lineage>
</organism>
<dbReference type="InParanoid" id="B9T447"/>
<evidence type="ECO:0000313" key="2">
    <source>
        <dbReference type="Proteomes" id="UP000008311"/>
    </source>
</evidence>
<dbReference type="PANTHER" id="PTHR47719">
    <property type="entry name" value="SKP1-INTERACTING PARTNER 15"/>
    <property type="match status" value="1"/>
</dbReference>
<name>B9T447_RICCO</name>
<dbReference type="EMBL" id="EQ974451">
    <property type="protein sequence ID" value="EEF29370.1"/>
    <property type="molecule type" value="Genomic_DNA"/>
</dbReference>
<proteinExistence type="predicted"/>
<protein>
    <submittedName>
        <fullName evidence="1">Uncharacterized protein</fullName>
    </submittedName>
</protein>
<sequence>MPVEMYRCFQESSKLKVFGGGDRVCFSAKRLGKLALWVDCGGDTSCWRWIDGAPCGVGSGGDGLWRGFVFEATLTALP</sequence>
<reference evidence="2" key="1">
    <citation type="journal article" date="2010" name="Nat. Biotechnol.">
        <title>Draft genome sequence of the oilseed species Ricinus communis.</title>
        <authorList>
            <person name="Chan A.P."/>
            <person name="Crabtree J."/>
            <person name="Zhao Q."/>
            <person name="Lorenzi H."/>
            <person name="Orvis J."/>
            <person name="Puiu D."/>
            <person name="Melake-Berhan A."/>
            <person name="Jones K.M."/>
            <person name="Redman J."/>
            <person name="Chen G."/>
            <person name="Cahoon E.B."/>
            <person name="Gedil M."/>
            <person name="Stanke M."/>
            <person name="Haas B.J."/>
            <person name="Wortman J.R."/>
            <person name="Fraser-Liggett C.M."/>
            <person name="Ravel J."/>
            <person name="Rabinowicz P.D."/>
        </authorList>
    </citation>
    <scope>NUCLEOTIDE SEQUENCE [LARGE SCALE GENOMIC DNA]</scope>
    <source>
        <strain evidence="2">cv. Hale</strain>
    </source>
</reference>
<dbReference type="AlphaFoldDB" id="B9T447"/>